<evidence type="ECO:0000256" key="1">
    <source>
        <dbReference type="ARBA" id="ARBA00008814"/>
    </source>
</evidence>
<proteinExistence type="inferred from homology"/>
<dbReference type="SUPFAM" id="SSF53807">
    <property type="entry name" value="Helical backbone' metal receptor"/>
    <property type="match status" value="1"/>
</dbReference>
<evidence type="ECO:0000259" key="3">
    <source>
        <dbReference type="PROSITE" id="PS50983"/>
    </source>
</evidence>
<keyword evidence="5" id="KW-1185">Reference proteome</keyword>
<dbReference type="RefSeq" id="WP_012302315.1">
    <property type="nucleotide sequence ID" value="NC_010424.1"/>
</dbReference>
<dbReference type="Pfam" id="PF01497">
    <property type="entry name" value="Peripla_BP_2"/>
    <property type="match status" value="1"/>
</dbReference>
<comment type="similarity">
    <text evidence="1">Belongs to the bacterial solute-binding protein 8 family.</text>
</comment>
<dbReference type="PANTHER" id="PTHR30535:SF34">
    <property type="entry name" value="MOLYBDATE-BINDING PROTEIN MOLA"/>
    <property type="match status" value="1"/>
</dbReference>
<dbReference type="Gene3D" id="3.40.50.1980">
    <property type="entry name" value="Nitrogenase molybdenum iron protein domain"/>
    <property type="match status" value="2"/>
</dbReference>
<dbReference type="InterPro" id="IPR050902">
    <property type="entry name" value="ABC_Transporter_SBP"/>
</dbReference>
<dbReference type="KEGG" id="dau:Daud_1218"/>
<name>B1I3U4_DESAP</name>
<accession>B1I3U4</accession>
<feature type="domain" description="Fe/B12 periplasmic-binding" evidence="3">
    <location>
        <begin position="59"/>
        <end position="332"/>
    </location>
</feature>
<feature type="chain" id="PRO_5002764931" evidence="2">
    <location>
        <begin position="28"/>
        <end position="358"/>
    </location>
</feature>
<dbReference type="EMBL" id="CP000860">
    <property type="protein sequence ID" value="ACA59729.1"/>
    <property type="molecule type" value="Genomic_DNA"/>
</dbReference>
<dbReference type="AlphaFoldDB" id="B1I3U4"/>
<keyword evidence="2" id="KW-0732">Signal</keyword>
<feature type="signal peptide" evidence="2">
    <location>
        <begin position="1"/>
        <end position="27"/>
    </location>
</feature>
<dbReference type="InterPro" id="IPR002491">
    <property type="entry name" value="ABC_transptr_periplasmic_BD"/>
</dbReference>
<gene>
    <name evidence="4" type="ordered locus">Daud_1218</name>
</gene>
<dbReference type="eggNOG" id="COG0614">
    <property type="taxonomic scope" value="Bacteria"/>
</dbReference>
<evidence type="ECO:0000313" key="4">
    <source>
        <dbReference type="EMBL" id="ACA59729.1"/>
    </source>
</evidence>
<sequence length="358" mass="40811">MRRYWMVLWAVVLAAVLLAAGVLPAVAAQQKRITVTEYFVTPQGEIEKRAVRVPCPPNRVVVLGAYPAEMLKALGVEKAVIAVDEHTKNKTQWPEYVLKVPDVGRSFTPSVEKIIALKPDLVIEGFMRPELRSQLTRAGIPVLKIYGFRTELIPTEIRTLGLIFDCRARANSYAAYIEKQWNTVKERTKNLTSRQKPKVYWESSLGDWRTFGPGSGAHPLIVWAGGINIAAEQRLSYPTVTPEWVAAKNPDVIIKYLKREQAGWTIEGTKEDMQRLEELRRQIMTRPALRHTNAVKHGRVYLISDLISCAPRGAAGEYYIAKWLHPELFRDVNPEAVHREMLKKFYGEELRGVWVTRR</sequence>
<evidence type="ECO:0000313" key="5">
    <source>
        <dbReference type="Proteomes" id="UP000008544"/>
    </source>
</evidence>
<dbReference type="OrthoDB" id="9787830at2"/>
<evidence type="ECO:0000256" key="2">
    <source>
        <dbReference type="SAM" id="SignalP"/>
    </source>
</evidence>
<organism evidence="4 5">
    <name type="scientific">Desulforudis audaxviator (strain MP104C)</name>
    <dbReference type="NCBI Taxonomy" id="477974"/>
    <lineage>
        <taxon>Bacteria</taxon>
        <taxon>Bacillati</taxon>
        <taxon>Bacillota</taxon>
        <taxon>Clostridia</taxon>
        <taxon>Thermoanaerobacterales</taxon>
        <taxon>Candidatus Desulforudaceae</taxon>
        <taxon>Candidatus Desulforudis</taxon>
    </lineage>
</organism>
<reference evidence="4 5" key="2">
    <citation type="journal article" date="2008" name="Science">
        <title>Environmental genomics reveals a single-species ecosystem deep within Earth.</title>
        <authorList>
            <person name="Chivian D."/>
            <person name="Brodie E.L."/>
            <person name="Alm E.J."/>
            <person name="Culley D.E."/>
            <person name="Dehal P.S."/>
            <person name="Desantis T.Z."/>
            <person name="Gihring T.M."/>
            <person name="Lapidus A."/>
            <person name="Lin L.H."/>
            <person name="Lowry S.R."/>
            <person name="Moser D.P."/>
            <person name="Richardson P.M."/>
            <person name="Southam G."/>
            <person name="Wanger G."/>
            <person name="Pratt L.M."/>
            <person name="Andersen G.L."/>
            <person name="Hazen T.C."/>
            <person name="Brockman F.J."/>
            <person name="Arkin A.P."/>
            <person name="Onstott T.C."/>
        </authorList>
    </citation>
    <scope>NUCLEOTIDE SEQUENCE [LARGE SCALE GENOMIC DNA]</scope>
    <source>
        <strain evidence="4 5">MP104C</strain>
    </source>
</reference>
<dbReference type="Proteomes" id="UP000008544">
    <property type="component" value="Chromosome"/>
</dbReference>
<dbReference type="STRING" id="477974.Daud_1218"/>
<dbReference type="PROSITE" id="PS50983">
    <property type="entry name" value="FE_B12_PBP"/>
    <property type="match status" value="1"/>
</dbReference>
<dbReference type="PANTHER" id="PTHR30535">
    <property type="entry name" value="VITAMIN B12-BINDING PROTEIN"/>
    <property type="match status" value="1"/>
</dbReference>
<protein>
    <submittedName>
        <fullName evidence="4">Periplasmic binding protein</fullName>
    </submittedName>
</protein>
<dbReference type="HOGENOM" id="CLU_038034_2_0_9"/>
<reference evidence="5" key="1">
    <citation type="submission" date="2007-10" db="EMBL/GenBank/DDBJ databases">
        <title>Complete sequence of chromosome of Desulforudis audaxviator MP104C.</title>
        <authorList>
            <person name="Copeland A."/>
            <person name="Lucas S."/>
            <person name="Lapidus A."/>
            <person name="Barry K."/>
            <person name="Glavina del Rio T."/>
            <person name="Dalin E."/>
            <person name="Tice H."/>
            <person name="Bruce D."/>
            <person name="Pitluck S."/>
            <person name="Lowry S.R."/>
            <person name="Larimer F."/>
            <person name="Land M.L."/>
            <person name="Hauser L."/>
            <person name="Kyrpides N."/>
            <person name="Ivanova N.N."/>
            <person name="Richardson P."/>
        </authorList>
    </citation>
    <scope>NUCLEOTIDE SEQUENCE [LARGE SCALE GENOMIC DNA]</scope>
    <source>
        <strain evidence="5">MP104C</strain>
    </source>
</reference>